<dbReference type="Pfam" id="PF01521">
    <property type="entry name" value="Fe-S_biosyn"/>
    <property type="match status" value="1"/>
</dbReference>
<evidence type="ECO:0000313" key="3">
    <source>
        <dbReference type="EMBL" id="VUG18633.1"/>
    </source>
</evidence>
<dbReference type="AlphaFoldDB" id="A0A7D9CYZ4"/>
<dbReference type="Gene3D" id="2.60.300.12">
    <property type="entry name" value="HesB-like domain"/>
    <property type="match status" value="1"/>
</dbReference>
<evidence type="ECO:0000259" key="2">
    <source>
        <dbReference type="Pfam" id="PF01521"/>
    </source>
</evidence>
<dbReference type="EMBL" id="CABFWN010000003">
    <property type="protein sequence ID" value="VUG18633.1"/>
    <property type="molecule type" value="Genomic_DNA"/>
</dbReference>
<evidence type="ECO:0000313" key="4">
    <source>
        <dbReference type="Proteomes" id="UP000478008"/>
    </source>
</evidence>
<dbReference type="InterPro" id="IPR000361">
    <property type="entry name" value="ATAP_core_dom"/>
</dbReference>
<dbReference type="GO" id="GO:0016226">
    <property type="term" value="P:iron-sulfur cluster assembly"/>
    <property type="evidence" value="ECO:0007669"/>
    <property type="project" value="InterPro"/>
</dbReference>
<accession>A0A7D9CYZ4</accession>
<protein>
    <submittedName>
        <fullName evidence="3">DEBR0S3_16248g1_1</fullName>
    </submittedName>
</protein>
<dbReference type="PANTHER" id="PTHR43011">
    <property type="entry name" value="IRON-SULFUR CLUSTER ASSEMBLY 2 HOMOLOG, MITOCHONDRIAL"/>
    <property type="match status" value="1"/>
</dbReference>
<organism evidence="3 4">
    <name type="scientific">Dekkera bruxellensis</name>
    <name type="common">Brettanomyces custersii</name>
    <dbReference type="NCBI Taxonomy" id="5007"/>
    <lineage>
        <taxon>Eukaryota</taxon>
        <taxon>Fungi</taxon>
        <taxon>Dikarya</taxon>
        <taxon>Ascomycota</taxon>
        <taxon>Saccharomycotina</taxon>
        <taxon>Pichiomycetes</taxon>
        <taxon>Pichiales</taxon>
        <taxon>Pichiaceae</taxon>
        <taxon>Brettanomyces</taxon>
    </lineage>
</organism>
<dbReference type="GO" id="GO:0051539">
    <property type="term" value="F:4 iron, 4 sulfur cluster binding"/>
    <property type="evidence" value="ECO:0007669"/>
    <property type="project" value="TreeGrafter"/>
</dbReference>
<dbReference type="NCBIfam" id="TIGR00049">
    <property type="entry name" value="iron-sulfur cluster assembly accessory protein"/>
    <property type="match status" value="1"/>
</dbReference>
<name>A0A7D9CYZ4_DEKBR</name>
<sequence>MLTMFATTSRMVGFQLRKPVSIHKGISRLTFFMGTLIRSSQKQHNIVFFSTAHIDSQERPKLKSSGISHDAFLELSKTKVMNQQLSDRNGLPLLVTISEEAAKHLRKVTATDNKPNTALRISVESGGCHGFEYVFKLTDTSEYHPDKEDSLFVRDGAKVIMDKTSLEILRNSKIDYVHELIGSQFKVVDSPFLKSSCGCGSSFEIDYSKLDEEAK</sequence>
<proteinExistence type="inferred from homology"/>
<dbReference type="SUPFAM" id="SSF89360">
    <property type="entry name" value="HesB-like domain"/>
    <property type="match status" value="1"/>
</dbReference>
<dbReference type="PANTHER" id="PTHR43011:SF1">
    <property type="entry name" value="IRON-SULFUR CLUSTER ASSEMBLY 2 HOMOLOG, MITOCHONDRIAL"/>
    <property type="match status" value="1"/>
</dbReference>
<dbReference type="Proteomes" id="UP000478008">
    <property type="component" value="Unassembled WGS sequence"/>
</dbReference>
<dbReference type="InterPro" id="IPR035903">
    <property type="entry name" value="HesB-like_dom_sf"/>
</dbReference>
<dbReference type="GO" id="GO:0051537">
    <property type="term" value="F:2 iron, 2 sulfur cluster binding"/>
    <property type="evidence" value="ECO:0007669"/>
    <property type="project" value="TreeGrafter"/>
</dbReference>
<keyword evidence="4" id="KW-1185">Reference proteome</keyword>
<dbReference type="InterPro" id="IPR016092">
    <property type="entry name" value="ATAP"/>
</dbReference>
<dbReference type="FunFam" id="2.60.300.12:FF:000013">
    <property type="entry name" value="Iron-sulfur assembly protein 2"/>
    <property type="match status" value="1"/>
</dbReference>
<dbReference type="GO" id="GO:0005506">
    <property type="term" value="F:iron ion binding"/>
    <property type="evidence" value="ECO:0007669"/>
    <property type="project" value="TreeGrafter"/>
</dbReference>
<comment type="similarity">
    <text evidence="1">Belongs to the HesB/IscA family.</text>
</comment>
<dbReference type="GO" id="GO:0005739">
    <property type="term" value="C:mitochondrion"/>
    <property type="evidence" value="ECO:0007669"/>
    <property type="project" value="TreeGrafter"/>
</dbReference>
<feature type="domain" description="Core" evidence="2">
    <location>
        <begin position="95"/>
        <end position="200"/>
    </location>
</feature>
<evidence type="ECO:0000256" key="1">
    <source>
        <dbReference type="ARBA" id="ARBA00006718"/>
    </source>
</evidence>
<gene>
    <name evidence="3" type="ORF">DEBR0S3_16248G</name>
</gene>
<reference evidence="3 4" key="1">
    <citation type="submission" date="2019-07" db="EMBL/GenBank/DDBJ databases">
        <authorList>
            <person name="Friedrich A."/>
            <person name="Schacherer J."/>
        </authorList>
    </citation>
    <scope>NUCLEOTIDE SEQUENCE [LARGE SCALE GENOMIC DNA]</scope>
</reference>